<dbReference type="NCBIfam" id="NF033679">
    <property type="entry name" value="DNRLRE_dom"/>
    <property type="match status" value="1"/>
</dbReference>
<name>A0A7U9XUL9_9MOLU</name>
<dbReference type="KEGG" id="manr:MPAN_005320"/>
<evidence type="ECO:0000313" key="2">
    <source>
        <dbReference type="Proteomes" id="UP000620133"/>
    </source>
</evidence>
<evidence type="ECO:0000313" key="1">
    <source>
        <dbReference type="EMBL" id="BCR35639.1"/>
    </source>
</evidence>
<accession>A0A7U9XUL9</accession>
<organism evidence="1 2">
    <name type="scientific">Mariniplasma anaerobium</name>
    <dbReference type="NCBI Taxonomy" id="2735436"/>
    <lineage>
        <taxon>Bacteria</taxon>
        <taxon>Bacillati</taxon>
        <taxon>Mycoplasmatota</taxon>
        <taxon>Mollicutes</taxon>
        <taxon>Acholeplasmatales</taxon>
        <taxon>Acholeplasmataceae</taxon>
        <taxon>Mariniplasma</taxon>
    </lineage>
</organism>
<protein>
    <submittedName>
        <fullName evidence="1">Uncharacterized protein</fullName>
    </submittedName>
</protein>
<dbReference type="NCBIfam" id="TIGR03696">
    <property type="entry name" value="Rhs_assc_core"/>
    <property type="match status" value="1"/>
</dbReference>
<dbReference type="Proteomes" id="UP000620133">
    <property type="component" value="Chromosome"/>
</dbReference>
<reference evidence="1" key="1">
    <citation type="submission" date="2021-01" db="EMBL/GenBank/DDBJ databases">
        <title>Draft genome sequence of Acholeplasmataceae bacterium strain Mahy22.</title>
        <authorList>
            <person name="Watanabe M."/>
            <person name="Kojima H."/>
            <person name="Fukui M."/>
        </authorList>
    </citation>
    <scope>NUCLEOTIDE SEQUENCE</scope>
    <source>
        <strain evidence="1">Mahy22</strain>
    </source>
</reference>
<proteinExistence type="predicted"/>
<dbReference type="EMBL" id="AP024412">
    <property type="protein sequence ID" value="BCR35639.1"/>
    <property type="molecule type" value="Genomic_DNA"/>
</dbReference>
<dbReference type="RefSeq" id="WP_176238484.1">
    <property type="nucleotide sequence ID" value="NZ_AP024412.1"/>
</dbReference>
<dbReference type="PANTHER" id="PTHR32305">
    <property type="match status" value="1"/>
</dbReference>
<dbReference type="PANTHER" id="PTHR32305:SF15">
    <property type="entry name" value="PROTEIN RHSA-RELATED"/>
    <property type="match status" value="1"/>
</dbReference>
<sequence length="2272" mass="258959">MFKKEPLKNQQILVLVRLLNASTKMLVFLALFGQLWSLVPWSAFQVQAATIDNQELITDQPSFDNYPTTTDPDFDQSQVAIESEMIDERTETSKTFRKVDGTYEVAMYNNVIHYQKDEKWEDIDNSLYDTGNELENKANKFQIKFPKQLDDNKQIKLSQGAYSIDWNILDINSAEVSYNQEKKSSDNLKELTNISQSVLYDNVRPFTDVEYIVSGNKVKENIILSQYVLDFSMTFEYKLKNLSLIQDEQGNIIFLNDNNETIFSFIDLIMFDNDLNDSSDIDLQLIVTGNKTYQIFLTPSDEWLQKASYPVVIDPTISSVEQSINIYDTYVSESSPNSNYENYSYIAVSNTTIYNEYRGLFSFDIPVLLMDKEIVHSTFTLTSNSKSMDRIIGLYENNSAFDVGEVDWYSRPSHSSDMIDYHIVGSDNIYMFDITDIVKEWQSTGNVQTPGFTIKDNYDYGAYNSVNSSESSESLQPVVEFIYIDSTGMKDYWSYSQQNAGNAGVGYVSDNTGKLIFIKNEVSYETAKQSFGFSLIYNIDRKDTNIGYGLGWQTNYSMTYQTIIEGQEYSITDGTGNTVHYYPTTCDSRFVSDSYNQYTCYIAEDGSGNIFYKLINPGTVAYYMMTRQQVRYSFENMYLKQITDIKTSIDINIYRNPLDLDEIDYITDESGNQIDLSYSSGRLLYTYLKVKQSENIYHILEKVNHDYTYKSEYADYALYYTRNDMDYNEDLTFTSSPTNYYITDSYARLTSVYEASGKKVAYTYYEGNTFIDKVWTINQYVDQIDLYSTIEYYYGSKMTIMTDQNNNYIIYKFDNYGHTVNILDSYGYAQSFSYLNLFSGFIDGSSTLVLDGIPNYNWNHQLLSKSDPYKTIENVVQNYSFETSKEMDISWMLDQPSYPLQQDYSNFSCDTFLYGDCSARLLVPDAQHYGSYKQTVVLDYGNYMLSGYVKNDTLSGNVNISISGDEQENISADVDNDSNWHYVEVIVDVDDDNTLVTIELNNFGIGDVYFDNIQLIEGFRDTRKNIVNNSSFEVLDSYGELSNWYGFDSSYIFRTPTSAYTSIVEEDILGDYAIRFNGDAKTLRYIWSDYNNYINDDLVDGTLTIGGWAYSNSTPMSIQSTDIYPEVFRIRVDVLDTYEIYGSQDYEDSIVSTSYVNFDTAIQGWQFQLKEVPFEAGNHIFLTLEYEGEGYVLFDQIQMYYEPIYSLYDYDIYGRLETIYSSSGETTNLTYENDGDERATKVETEFSTLELGIDDAAALIESVTYNSVTSEQSFNSYGQVTGTLVGDTDNYFTTSTAYLTSGFSQFIASTTNEFGKTTNYYTYTLTGLLKAISNANGDDLLYIYDDEGKLIKAVHVDDYSAYQNGDSYYSIVEYLYDSEDRLDKIILDRNSSGTPIYYYDINYDAQDRISNVLVNSTSLMSYTYEKDGDYYTNRISTQTYGNGDVISFFYDDEGQIIGVNFDDTTKFSYEYDQSGLLAIYNEHDNEGNILKSEYYTYDISGQLSQMVDSYNNTIQYTYDASGNIESLDFTFEGMNQETEYFNNYCLSWNIQGSCIVSSTLYDKTIYETQDGYDISKRYLYEIDNVLKRVEYVKLFENGSLLIEQSLNYIGDTTRIHDISYSLKDDDNLYKYSYTYDDVGNIIRESYYEDGFLKFDKNYAYDELNQLIVEDSRDYDIPLSSTLTETNYTKYYYYDNRGNITDIKTFLYGQDDYEEAVAPTEYDINYGSDPIFVVISGDTEIPVNGSLSLGFTYYKLEYVMPPNPVTLPMVTIKDYTQVDTTTPGYYLIDCIGKDKFGGSTYNLEFGILITVGTPSSGPTIPQEHIHYNYSESWLDQLESIDNITYNQDGSINTTTRLGNYEYDDQGNPDEMTDFYYNGNLYDHAALVYDGRQLSMITLTDATLATVEIEYSYNDQGYRTSKTINGSKVEYFLEGDKALFETDGTYGIIYTYDYDGSLISFNYDDDIDDSTEGIEYYYIKNIQGDITKIVDHDGDIVVKYEYDVWGNIVKITDGSGINLAEINPYRYRSYRYDEEINMYYLNSRYYNPVVGRFINADGMLGQVGNALSTNMYAYCANNPVMFTDPSGEFPILIAAFIIGAVISGTASTISQGATDGWENINWSQVGFDSLIGGVTTLVGASGIGVVGAMIVGGTLGFTGSVGSDLIAGNGDWSEVNWTKAGIMTVVGIGLGGWSGSGAQNFKTMNAKINLGQSWGSKSYINYGVSVIDRAATSYARHTASQLLANAVRGYQAQAISRALASALYAMGISEFIQG</sequence>
<dbReference type="InterPro" id="IPR022385">
    <property type="entry name" value="Rhs_assc_core"/>
</dbReference>
<keyword evidence="2" id="KW-1185">Reference proteome</keyword>
<dbReference type="Gene3D" id="2.180.10.10">
    <property type="entry name" value="RHS repeat-associated core"/>
    <property type="match status" value="2"/>
</dbReference>
<dbReference type="InterPro" id="IPR050708">
    <property type="entry name" value="T6SS_VgrG/RHS"/>
</dbReference>
<gene>
    <name evidence="1" type="ORF">MPAN_005320</name>
</gene>